<proteinExistence type="predicted"/>
<accession>A0AAN9N8G4</accession>
<feature type="compositionally biased region" description="Basic and acidic residues" evidence="1">
    <location>
        <begin position="68"/>
        <end position="91"/>
    </location>
</feature>
<dbReference type="AlphaFoldDB" id="A0AAN9N8G4"/>
<feature type="compositionally biased region" description="Low complexity" evidence="1">
    <location>
        <begin position="32"/>
        <end position="43"/>
    </location>
</feature>
<dbReference type="EMBL" id="JAYMYR010000004">
    <property type="protein sequence ID" value="KAK7368296.1"/>
    <property type="molecule type" value="Genomic_DNA"/>
</dbReference>
<dbReference type="Proteomes" id="UP001374584">
    <property type="component" value="Unassembled WGS sequence"/>
</dbReference>
<sequence length="101" mass="10950">MDRRQPITQTGTLEIENTLGGSDLNKRGVPKAWAAQDAPDSAAGVWEHDTASEASSGNPRQQNGMRFSMEEARGEDSLVETLHTRKDDDGGRSLPATRPSE</sequence>
<evidence type="ECO:0000256" key="1">
    <source>
        <dbReference type="SAM" id="MobiDB-lite"/>
    </source>
</evidence>
<gene>
    <name evidence="2" type="ORF">VNO80_10321</name>
</gene>
<feature type="region of interest" description="Disordered" evidence="1">
    <location>
        <begin position="1"/>
        <end position="101"/>
    </location>
</feature>
<feature type="compositionally biased region" description="Polar residues" evidence="1">
    <location>
        <begin position="1"/>
        <end position="12"/>
    </location>
</feature>
<name>A0AAN9N8G4_PHACN</name>
<evidence type="ECO:0000313" key="2">
    <source>
        <dbReference type="EMBL" id="KAK7368296.1"/>
    </source>
</evidence>
<comment type="caution">
    <text evidence="2">The sequence shown here is derived from an EMBL/GenBank/DDBJ whole genome shotgun (WGS) entry which is preliminary data.</text>
</comment>
<feature type="compositionally biased region" description="Polar residues" evidence="1">
    <location>
        <begin position="52"/>
        <end position="65"/>
    </location>
</feature>
<organism evidence="2 3">
    <name type="scientific">Phaseolus coccineus</name>
    <name type="common">Scarlet runner bean</name>
    <name type="synonym">Phaseolus multiflorus</name>
    <dbReference type="NCBI Taxonomy" id="3886"/>
    <lineage>
        <taxon>Eukaryota</taxon>
        <taxon>Viridiplantae</taxon>
        <taxon>Streptophyta</taxon>
        <taxon>Embryophyta</taxon>
        <taxon>Tracheophyta</taxon>
        <taxon>Spermatophyta</taxon>
        <taxon>Magnoliopsida</taxon>
        <taxon>eudicotyledons</taxon>
        <taxon>Gunneridae</taxon>
        <taxon>Pentapetalae</taxon>
        <taxon>rosids</taxon>
        <taxon>fabids</taxon>
        <taxon>Fabales</taxon>
        <taxon>Fabaceae</taxon>
        <taxon>Papilionoideae</taxon>
        <taxon>50 kb inversion clade</taxon>
        <taxon>NPAAA clade</taxon>
        <taxon>indigoferoid/millettioid clade</taxon>
        <taxon>Phaseoleae</taxon>
        <taxon>Phaseolus</taxon>
    </lineage>
</organism>
<evidence type="ECO:0000313" key="3">
    <source>
        <dbReference type="Proteomes" id="UP001374584"/>
    </source>
</evidence>
<reference evidence="2 3" key="1">
    <citation type="submission" date="2024-01" db="EMBL/GenBank/DDBJ databases">
        <title>The genomes of 5 underutilized Papilionoideae crops provide insights into root nodulation and disease resistanc.</title>
        <authorList>
            <person name="Jiang F."/>
        </authorList>
    </citation>
    <scope>NUCLEOTIDE SEQUENCE [LARGE SCALE GENOMIC DNA]</scope>
    <source>
        <strain evidence="2">JINMINGXINNONG_FW02</strain>
        <tissue evidence="2">Leaves</tissue>
    </source>
</reference>
<keyword evidence="3" id="KW-1185">Reference proteome</keyword>
<protein>
    <submittedName>
        <fullName evidence="2">Uncharacterized protein</fullName>
    </submittedName>
</protein>